<proteinExistence type="predicted"/>
<dbReference type="EMBL" id="JAVRIA010000001">
    <property type="protein sequence ID" value="MDT0557249.1"/>
    <property type="molecule type" value="Genomic_DNA"/>
</dbReference>
<dbReference type="Pfam" id="PF19777">
    <property type="entry name" value="DUF6263"/>
    <property type="match status" value="1"/>
</dbReference>
<comment type="caution">
    <text evidence="2">The sequence shown here is derived from an EMBL/GenBank/DDBJ whole genome shotgun (WGS) entry which is preliminary data.</text>
</comment>
<feature type="signal peptide" evidence="1">
    <location>
        <begin position="1"/>
        <end position="21"/>
    </location>
</feature>
<evidence type="ECO:0000313" key="2">
    <source>
        <dbReference type="EMBL" id="MDT0557249.1"/>
    </source>
</evidence>
<evidence type="ECO:0000256" key="1">
    <source>
        <dbReference type="SAM" id="SignalP"/>
    </source>
</evidence>
<keyword evidence="3" id="KW-1185">Reference proteome</keyword>
<sequence>MKTITTSLLLCIVLMCNTIHAQSVLQYNLSLGDTYTIQQSAEQDITQDMNGSKHDMRNEINASYIFTVKAVNDSLITMDFRFDSFKMKSTSNLMGELISVNTKDSISDDDIEGKIFSGLTKSTLTMTMYKNGKIKELSGTEELIMKMVEGAGDFDEFTKELMKESMKGEFGNESLVESFEQMTYIYSKDKVSIGDTWTNRFRGDLSAENVWTLMSMDDTKNTISGKSDVMFNTEEDTITMKLSGTMDSNLSVNSNTGFIDEMTTSSTAKGISVLKQMNNLEVPTTIISNVSYKITKNVQ</sequence>
<accession>A0ABU2YHS7</accession>
<protein>
    <submittedName>
        <fullName evidence="2">DUF6263 family protein</fullName>
    </submittedName>
</protein>
<feature type="chain" id="PRO_5046432595" evidence="1">
    <location>
        <begin position="22"/>
        <end position="299"/>
    </location>
</feature>
<dbReference type="InterPro" id="IPR046230">
    <property type="entry name" value="DUF6263"/>
</dbReference>
<evidence type="ECO:0000313" key="3">
    <source>
        <dbReference type="Proteomes" id="UP001259492"/>
    </source>
</evidence>
<reference evidence="2 3" key="1">
    <citation type="submission" date="2023-09" db="EMBL/GenBank/DDBJ databases">
        <authorList>
            <person name="Rey-Velasco X."/>
        </authorList>
    </citation>
    <scope>NUCLEOTIDE SEQUENCE [LARGE SCALE GENOMIC DNA]</scope>
    <source>
        <strain evidence="2 3">W332</strain>
    </source>
</reference>
<name>A0ABU2YHS7_9FLAO</name>
<organism evidence="2 3">
    <name type="scientific">Microcosmobacter mediterraneus</name>
    <dbReference type="NCBI Taxonomy" id="3075607"/>
    <lineage>
        <taxon>Bacteria</taxon>
        <taxon>Pseudomonadati</taxon>
        <taxon>Bacteroidota</taxon>
        <taxon>Flavobacteriia</taxon>
        <taxon>Flavobacteriales</taxon>
        <taxon>Flavobacteriaceae</taxon>
        <taxon>Microcosmobacter</taxon>
    </lineage>
</organism>
<dbReference type="Proteomes" id="UP001259492">
    <property type="component" value="Unassembled WGS sequence"/>
</dbReference>
<keyword evidence="1" id="KW-0732">Signal</keyword>
<gene>
    <name evidence="2" type="ORF">RM697_01235</name>
</gene>
<dbReference type="RefSeq" id="WP_311426020.1">
    <property type="nucleotide sequence ID" value="NZ_JAVRIA010000001.1"/>
</dbReference>